<dbReference type="Proteomes" id="UP000287352">
    <property type="component" value="Unassembled WGS sequence"/>
</dbReference>
<keyword evidence="3" id="KW-1185">Reference proteome</keyword>
<feature type="region of interest" description="Disordered" evidence="1">
    <location>
        <begin position="185"/>
        <end position="209"/>
    </location>
</feature>
<dbReference type="AlphaFoldDB" id="A0A401ZV58"/>
<reference evidence="3" key="1">
    <citation type="submission" date="2018-12" db="EMBL/GenBank/DDBJ databases">
        <title>Tengunoibacter tsumagoiensis gen. nov., sp. nov., Dictyobacter kobayashii sp. nov., D. alpinus sp. nov., and D. joshuensis sp. nov. and description of Dictyobacteraceae fam. nov. within the order Ktedonobacterales isolated from Tengu-no-mugimeshi.</title>
        <authorList>
            <person name="Wang C.M."/>
            <person name="Zheng Y."/>
            <person name="Sakai Y."/>
            <person name="Toyoda A."/>
            <person name="Minakuchi Y."/>
            <person name="Abe K."/>
            <person name="Yokota A."/>
            <person name="Yabe S."/>
        </authorList>
    </citation>
    <scope>NUCLEOTIDE SEQUENCE [LARGE SCALE GENOMIC DNA]</scope>
    <source>
        <strain evidence="3">Uno3</strain>
    </source>
</reference>
<dbReference type="RefSeq" id="WP_126578260.1">
    <property type="nucleotide sequence ID" value="NZ_BIFR01000001.1"/>
</dbReference>
<evidence type="ECO:0000256" key="1">
    <source>
        <dbReference type="SAM" id="MobiDB-lite"/>
    </source>
</evidence>
<comment type="caution">
    <text evidence="2">The sequence shown here is derived from an EMBL/GenBank/DDBJ whole genome shotgun (WGS) entry which is preliminary data.</text>
</comment>
<evidence type="ECO:0000313" key="3">
    <source>
        <dbReference type="Proteomes" id="UP000287352"/>
    </source>
</evidence>
<sequence length="209" mass="23211">MNHFVQGILTVIDEAYLCEPDFLLANGETIRTLFVDLRPDAENEEEENPVSALLENHQWYELLLIVQLELGRNKKVMYSPEVPFGKKWELKASSNGSASKSVLQGIILDLNWDASSQSYLAVAGPSVDNQSFVLIETPVGKMVLSQKALEKRLGEQAKNLVPGGYLEWEPARLDILAVIAKRSPQSDALASEEADDLPDKPLYRGFDPA</sequence>
<name>A0A401ZV58_9CHLR</name>
<dbReference type="OrthoDB" id="9819878at2"/>
<organism evidence="2 3">
    <name type="scientific">Tengunoibacter tsumagoiensis</name>
    <dbReference type="NCBI Taxonomy" id="2014871"/>
    <lineage>
        <taxon>Bacteria</taxon>
        <taxon>Bacillati</taxon>
        <taxon>Chloroflexota</taxon>
        <taxon>Ktedonobacteria</taxon>
        <taxon>Ktedonobacterales</taxon>
        <taxon>Dictyobacteraceae</taxon>
        <taxon>Tengunoibacter</taxon>
    </lineage>
</organism>
<evidence type="ECO:0000313" key="2">
    <source>
        <dbReference type="EMBL" id="GCE10676.1"/>
    </source>
</evidence>
<proteinExistence type="predicted"/>
<dbReference type="EMBL" id="BIFR01000001">
    <property type="protein sequence ID" value="GCE10676.1"/>
    <property type="molecule type" value="Genomic_DNA"/>
</dbReference>
<accession>A0A401ZV58</accession>
<protein>
    <submittedName>
        <fullName evidence="2">Uncharacterized protein</fullName>
    </submittedName>
</protein>
<gene>
    <name evidence="2" type="ORF">KTT_05350</name>
</gene>